<gene>
    <name evidence="1" type="ORF">SAMN05216521_10047</name>
</gene>
<comment type="caution">
    <text evidence="1">The sequence shown here is derived from an EMBL/GenBank/DDBJ whole genome shotgun (WGS) entry which is preliminary data.</text>
</comment>
<dbReference type="AlphaFoldDB" id="A0A1I0D2Q7"/>
<accession>A0A1I0D2Q7</accession>
<reference evidence="1 2" key="1">
    <citation type="submission" date="2016-10" db="EMBL/GenBank/DDBJ databases">
        <authorList>
            <person name="Varghese N."/>
            <person name="Submissions S."/>
        </authorList>
    </citation>
    <scope>NUCLEOTIDE SEQUENCE [LARGE SCALE GENOMIC DNA]</scope>
    <source>
        <strain evidence="1 2">NLAE-zl-C196</strain>
    </source>
</reference>
<organism evidence="1 2">
    <name type="scientific">Enterocloster clostridioformis</name>
    <dbReference type="NCBI Taxonomy" id="1531"/>
    <lineage>
        <taxon>Bacteria</taxon>
        <taxon>Bacillati</taxon>
        <taxon>Bacillota</taxon>
        <taxon>Clostridia</taxon>
        <taxon>Lachnospirales</taxon>
        <taxon>Lachnospiraceae</taxon>
        <taxon>Enterocloster</taxon>
    </lineage>
</organism>
<dbReference type="Proteomes" id="UP000182121">
    <property type="component" value="Unassembled WGS sequence"/>
</dbReference>
<protein>
    <submittedName>
        <fullName evidence="1">Uncharacterized protein</fullName>
    </submittedName>
</protein>
<sequence>MNFAWMKCRATASSGWPSFSYMARKNSGSMRTIIPMTARLVLPERFIRKNAGTPMSAAAPKQTSCRFVSPKNTLVFTRVRSRGMEIYAAMMTSFPGQWAFSTLRARPPVLNRVNTSRTVYPTTPQREPTISEVNEMDCISTA</sequence>
<name>A0A1I0D2Q7_9FIRM</name>
<evidence type="ECO:0000313" key="2">
    <source>
        <dbReference type="Proteomes" id="UP000182121"/>
    </source>
</evidence>
<dbReference type="EMBL" id="FOIO01000004">
    <property type="protein sequence ID" value="SET26493.1"/>
    <property type="molecule type" value="Genomic_DNA"/>
</dbReference>
<evidence type="ECO:0000313" key="1">
    <source>
        <dbReference type="EMBL" id="SET26493.1"/>
    </source>
</evidence>
<proteinExistence type="predicted"/>